<proteinExistence type="inferred from homology"/>
<organism evidence="6 7">
    <name type="scientific">Phaeocystidibacter luteus</name>
    <dbReference type="NCBI Taxonomy" id="911197"/>
    <lineage>
        <taxon>Bacteria</taxon>
        <taxon>Pseudomonadati</taxon>
        <taxon>Bacteroidota</taxon>
        <taxon>Flavobacteriia</taxon>
        <taxon>Flavobacteriales</taxon>
        <taxon>Phaeocystidibacteraceae</taxon>
        <taxon>Phaeocystidibacter</taxon>
    </lineage>
</organism>
<evidence type="ECO:0000259" key="5">
    <source>
        <dbReference type="Pfam" id="PF01168"/>
    </source>
</evidence>
<comment type="function">
    <text evidence="2">Pyridoxal 5'-phosphate (PLP)-binding protein, which is involved in PLP homeostasis.</text>
</comment>
<dbReference type="OrthoDB" id="9804072at2"/>
<feature type="domain" description="Alanine racemase N-terminal" evidence="5">
    <location>
        <begin position="2"/>
        <end position="218"/>
    </location>
</feature>
<evidence type="ECO:0000256" key="1">
    <source>
        <dbReference type="ARBA" id="ARBA00022898"/>
    </source>
</evidence>
<accession>A0A6N6RFN6</accession>
<gene>
    <name evidence="6" type="ORF">F8C67_13005</name>
</gene>
<dbReference type="InterPro" id="IPR011078">
    <property type="entry name" value="PyrdxlP_homeostasis"/>
</dbReference>
<name>A0A6N6RFN6_9FLAO</name>
<dbReference type="HAMAP" id="MF_02087">
    <property type="entry name" value="PLP_homeostasis"/>
    <property type="match status" value="1"/>
</dbReference>
<evidence type="ECO:0000313" key="7">
    <source>
        <dbReference type="Proteomes" id="UP000468650"/>
    </source>
</evidence>
<dbReference type="InterPro" id="IPR001608">
    <property type="entry name" value="Ala_racemase_N"/>
</dbReference>
<dbReference type="GO" id="GO:0030170">
    <property type="term" value="F:pyridoxal phosphate binding"/>
    <property type="evidence" value="ECO:0007669"/>
    <property type="project" value="UniProtKB-UniRule"/>
</dbReference>
<comment type="caution">
    <text evidence="6">The sequence shown here is derived from an EMBL/GenBank/DDBJ whole genome shotgun (WGS) entry which is preliminary data.</text>
</comment>
<keyword evidence="7" id="KW-1185">Reference proteome</keyword>
<keyword evidence="1 2" id="KW-0663">Pyridoxal phosphate</keyword>
<dbReference type="PIRSF" id="PIRSF004848">
    <property type="entry name" value="YBL036c_PLPDEIII"/>
    <property type="match status" value="1"/>
</dbReference>
<feature type="modified residue" description="N6-(pyridoxal phosphate)lysine" evidence="2 3">
    <location>
        <position position="26"/>
    </location>
</feature>
<dbReference type="EMBL" id="WBVO01000013">
    <property type="protein sequence ID" value="KAB2806781.1"/>
    <property type="molecule type" value="Genomic_DNA"/>
</dbReference>
<dbReference type="Pfam" id="PF01168">
    <property type="entry name" value="Ala_racemase_N"/>
    <property type="match status" value="1"/>
</dbReference>
<dbReference type="PANTHER" id="PTHR10146:SF14">
    <property type="entry name" value="PYRIDOXAL PHOSPHATE HOMEOSTASIS PROTEIN"/>
    <property type="match status" value="1"/>
</dbReference>
<dbReference type="CDD" id="cd00635">
    <property type="entry name" value="PLPDE_III_YBL036c_like"/>
    <property type="match status" value="1"/>
</dbReference>
<comment type="similarity">
    <text evidence="2 4">Belongs to the pyridoxal phosphate-binding protein YggS/PROSC family.</text>
</comment>
<dbReference type="NCBIfam" id="TIGR00044">
    <property type="entry name" value="YggS family pyridoxal phosphate-dependent enzyme"/>
    <property type="match status" value="1"/>
</dbReference>
<protein>
    <recommendedName>
        <fullName evidence="2">Pyridoxal phosphate homeostasis protein</fullName>
        <shortName evidence="2">PLP homeostasis protein</shortName>
    </recommendedName>
</protein>
<dbReference type="PANTHER" id="PTHR10146">
    <property type="entry name" value="PROLINE SYNTHETASE CO-TRANSCRIBED BACTERIAL HOMOLOG PROTEIN"/>
    <property type="match status" value="1"/>
</dbReference>
<reference evidence="6 7" key="1">
    <citation type="submission" date="2019-09" db="EMBL/GenBank/DDBJ databases">
        <title>Genomes of family Cryomorphaceae.</title>
        <authorList>
            <person name="Bowman J.P."/>
        </authorList>
    </citation>
    <scope>NUCLEOTIDE SEQUENCE [LARGE SCALE GENOMIC DNA]</scope>
    <source>
        <strain evidence="6 7">LMG 25704</strain>
    </source>
</reference>
<dbReference type="AlphaFoldDB" id="A0A6N6RFN6"/>
<dbReference type="SUPFAM" id="SSF51419">
    <property type="entry name" value="PLP-binding barrel"/>
    <property type="match status" value="1"/>
</dbReference>
<comment type="cofactor">
    <cofactor evidence="3">
        <name>pyridoxal 5'-phosphate</name>
        <dbReference type="ChEBI" id="CHEBI:597326"/>
    </cofactor>
</comment>
<dbReference type="Proteomes" id="UP000468650">
    <property type="component" value="Unassembled WGS sequence"/>
</dbReference>
<evidence type="ECO:0000256" key="3">
    <source>
        <dbReference type="PIRSR" id="PIRSR004848-1"/>
    </source>
</evidence>
<dbReference type="InterPro" id="IPR029066">
    <property type="entry name" value="PLP-binding_barrel"/>
</dbReference>
<dbReference type="RefSeq" id="WP_151668298.1">
    <property type="nucleotide sequence ID" value="NZ_WBVO01000013.1"/>
</dbReference>
<evidence type="ECO:0000313" key="6">
    <source>
        <dbReference type="EMBL" id="KAB2806781.1"/>
    </source>
</evidence>
<evidence type="ECO:0000256" key="4">
    <source>
        <dbReference type="RuleBase" id="RU004514"/>
    </source>
</evidence>
<evidence type="ECO:0000256" key="2">
    <source>
        <dbReference type="HAMAP-Rule" id="MF_02087"/>
    </source>
</evidence>
<dbReference type="Gene3D" id="3.20.20.10">
    <property type="entry name" value="Alanine racemase"/>
    <property type="match status" value="1"/>
</dbReference>
<dbReference type="FunFam" id="3.20.20.10:FF:000018">
    <property type="entry name" value="Pyridoxal phosphate homeostasis protein"/>
    <property type="match status" value="1"/>
</dbReference>
<sequence length="222" mass="24877">MSNIANNLQSILSELPSDVTLVAVSKTKPSADIQEAYDAGQRHFGENKVQEMVDKWEALPKDIHWHMIGHVQTNKIKHMAPFVHLIHGCDREKVLKMVNKEAAKNDRTIDVLLQVHIAEESSKFGFDEAELLELIESGRWQEYPNVRIRGLMGMATFTDDKGQITREFNTLKSLFDKISKSFGEAFDTLSMGMSGDYSLAIDAGSNMVRVGSAIFGARNYDA</sequence>